<keyword evidence="3 6" id="KW-0812">Transmembrane</keyword>
<keyword evidence="5 6" id="KW-0472">Membrane</keyword>
<feature type="transmembrane region" description="Helical" evidence="6">
    <location>
        <begin position="182"/>
        <end position="204"/>
    </location>
</feature>
<comment type="caution">
    <text evidence="7">The sequence shown here is derived from an EMBL/GenBank/DDBJ whole genome shotgun (WGS) entry which is preliminary data.</text>
</comment>
<evidence type="ECO:0000313" key="7">
    <source>
        <dbReference type="EMBL" id="MBE9575510.1"/>
    </source>
</evidence>
<sequence length="208" mass="23347">MTFVLAIFLGLIISIGGIIIPGMLNMTIAKISVKESQKQALNFALGAVVVVFIQSFLGTYFAKFLDANPAFSEGLKKIGTIIFIILTIAFTIMGLKAKKQKEIKVDIEAKRNRFFYGMAMSSFNMFAIPWYALTSLMMASKELFQYDMISIVLFSISAAIGTYFVFYLYAKFFKLIEHKLTFIVQNINFLIAALTGIVAVSSLYKMFF</sequence>
<accession>A0ABR9WNL7</accession>
<dbReference type="Pfam" id="PF01810">
    <property type="entry name" value="LysE"/>
    <property type="match status" value="1"/>
</dbReference>
<organism evidence="7 8">
    <name type="scientific">Flavobacterium proteolyticum</name>
    <dbReference type="NCBI Taxonomy" id="2911683"/>
    <lineage>
        <taxon>Bacteria</taxon>
        <taxon>Pseudomonadati</taxon>
        <taxon>Bacteroidota</taxon>
        <taxon>Flavobacteriia</taxon>
        <taxon>Flavobacteriales</taxon>
        <taxon>Flavobacteriaceae</taxon>
        <taxon>Flavobacterium</taxon>
    </lineage>
</organism>
<keyword evidence="8" id="KW-1185">Reference proteome</keyword>
<evidence type="ECO:0000256" key="1">
    <source>
        <dbReference type="ARBA" id="ARBA00004651"/>
    </source>
</evidence>
<evidence type="ECO:0000256" key="3">
    <source>
        <dbReference type="ARBA" id="ARBA00022692"/>
    </source>
</evidence>
<feature type="transmembrane region" description="Helical" evidence="6">
    <location>
        <begin position="40"/>
        <end position="62"/>
    </location>
</feature>
<name>A0ABR9WNL7_9FLAO</name>
<gene>
    <name evidence="7" type="ORF">IM755_02210</name>
</gene>
<feature type="transmembrane region" description="Helical" evidence="6">
    <location>
        <begin position="148"/>
        <end position="170"/>
    </location>
</feature>
<dbReference type="Proteomes" id="UP000656274">
    <property type="component" value="Unassembled WGS sequence"/>
</dbReference>
<feature type="transmembrane region" description="Helical" evidence="6">
    <location>
        <begin position="6"/>
        <end position="28"/>
    </location>
</feature>
<proteinExistence type="predicted"/>
<protein>
    <submittedName>
        <fullName evidence="7">LysE family transporter</fullName>
    </submittedName>
</protein>
<feature type="transmembrane region" description="Helical" evidence="6">
    <location>
        <begin position="114"/>
        <end position="133"/>
    </location>
</feature>
<evidence type="ECO:0000256" key="6">
    <source>
        <dbReference type="SAM" id="Phobius"/>
    </source>
</evidence>
<evidence type="ECO:0000313" key="8">
    <source>
        <dbReference type="Proteomes" id="UP000656274"/>
    </source>
</evidence>
<comment type="subcellular location">
    <subcellularLocation>
        <location evidence="1">Cell membrane</location>
        <topology evidence="1">Multi-pass membrane protein</topology>
    </subcellularLocation>
</comment>
<keyword evidence="4 6" id="KW-1133">Transmembrane helix</keyword>
<evidence type="ECO:0000256" key="2">
    <source>
        <dbReference type="ARBA" id="ARBA00022475"/>
    </source>
</evidence>
<dbReference type="EMBL" id="JADFTZ010000001">
    <property type="protein sequence ID" value="MBE9575510.1"/>
    <property type="molecule type" value="Genomic_DNA"/>
</dbReference>
<reference evidence="7 8" key="1">
    <citation type="submission" date="2020-10" db="EMBL/GenBank/DDBJ databases">
        <title>The genome sequence of Flavobacterium aquaticum 1Y8A.</title>
        <authorList>
            <person name="Liu Y."/>
        </authorList>
    </citation>
    <scope>NUCLEOTIDE SEQUENCE [LARGE SCALE GENOMIC DNA]</scope>
    <source>
        <strain evidence="7 8">1Y8A</strain>
    </source>
</reference>
<keyword evidence="2" id="KW-1003">Cell membrane</keyword>
<feature type="transmembrane region" description="Helical" evidence="6">
    <location>
        <begin position="74"/>
        <end position="93"/>
    </location>
</feature>
<evidence type="ECO:0000256" key="4">
    <source>
        <dbReference type="ARBA" id="ARBA00022989"/>
    </source>
</evidence>
<evidence type="ECO:0000256" key="5">
    <source>
        <dbReference type="ARBA" id="ARBA00023136"/>
    </source>
</evidence>
<dbReference type="InterPro" id="IPR001123">
    <property type="entry name" value="LeuE-type"/>
</dbReference>